<dbReference type="AlphaFoldDB" id="A0A4Y2GJS6"/>
<accession>A0A4Y2GJS6</accession>
<proteinExistence type="predicted"/>
<evidence type="ECO:0000313" key="1">
    <source>
        <dbReference type="EMBL" id="GBM52294.1"/>
    </source>
</evidence>
<keyword evidence="2" id="KW-1185">Reference proteome</keyword>
<organism evidence="1 2">
    <name type="scientific">Araneus ventricosus</name>
    <name type="common">Orbweaver spider</name>
    <name type="synonym">Epeira ventricosa</name>
    <dbReference type="NCBI Taxonomy" id="182803"/>
    <lineage>
        <taxon>Eukaryota</taxon>
        <taxon>Metazoa</taxon>
        <taxon>Ecdysozoa</taxon>
        <taxon>Arthropoda</taxon>
        <taxon>Chelicerata</taxon>
        <taxon>Arachnida</taxon>
        <taxon>Araneae</taxon>
        <taxon>Araneomorphae</taxon>
        <taxon>Entelegynae</taxon>
        <taxon>Araneoidea</taxon>
        <taxon>Araneidae</taxon>
        <taxon>Araneus</taxon>
    </lineage>
</organism>
<dbReference type="Proteomes" id="UP000499080">
    <property type="component" value="Unassembled WGS sequence"/>
</dbReference>
<name>A0A4Y2GJS6_ARAVE</name>
<reference evidence="1 2" key="1">
    <citation type="journal article" date="2019" name="Sci. Rep.">
        <title>Orb-weaving spider Araneus ventricosus genome elucidates the spidroin gene catalogue.</title>
        <authorList>
            <person name="Kono N."/>
            <person name="Nakamura H."/>
            <person name="Ohtoshi R."/>
            <person name="Moran D.A.P."/>
            <person name="Shinohara A."/>
            <person name="Yoshida Y."/>
            <person name="Fujiwara M."/>
            <person name="Mori M."/>
            <person name="Tomita M."/>
            <person name="Arakawa K."/>
        </authorList>
    </citation>
    <scope>NUCLEOTIDE SEQUENCE [LARGE SCALE GENOMIC DNA]</scope>
</reference>
<evidence type="ECO:0000313" key="2">
    <source>
        <dbReference type="Proteomes" id="UP000499080"/>
    </source>
</evidence>
<protein>
    <submittedName>
        <fullName evidence="1">Uncharacterized protein</fullName>
    </submittedName>
</protein>
<sequence>MHPANFLIDKQITTQPLKEYPTANLTYTDALKNDGTGSVFCCFDDRTLCQHGWASFQGKTMCSKGTPVLSKPLNIMRMLSSRVGIFGRTAF</sequence>
<gene>
    <name evidence="1" type="ORF">AVEN_51726_1</name>
</gene>
<comment type="caution">
    <text evidence="1">The sequence shown here is derived from an EMBL/GenBank/DDBJ whole genome shotgun (WGS) entry which is preliminary data.</text>
</comment>
<dbReference type="EMBL" id="BGPR01001372">
    <property type="protein sequence ID" value="GBM52294.1"/>
    <property type="molecule type" value="Genomic_DNA"/>
</dbReference>